<dbReference type="AlphaFoldDB" id="A0A1H3KGT1"/>
<keyword evidence="3 9" id="KW-0349">Heme</keyword>
<keyword evidence="9" id="KW-0004">4Fe-4S</keyword>
<keyword evidence="4 9" id="KW-0949">S-adenosyl-L-methionine</keyword>
<evidence type="ECO:0000256" key="9">
    <source>
        <dbReference type="RuleBase" id="RU364116"/>
    </source>
</evidence>
<accession>A0A1H3KGT1</accession>
<dbReference type="InterPro" id="IPR006638">
    <property type="entry name" value="Elp3/MiaA/NifB-like_rSAM"/>
</dbReference>
<keyword evidence="7 9" id="KW-0411">Iron-sulfur</keyword>
<dbReference type="InterPro" id="IPR013785">
    <property type="entry name" value="Aldolase_TIM"/>
</dbReference>
<dbReference type="SFLD" id="SFLDG01065">
    <property type="entry name" value="anaerobic_coproporphyrinogen-I"/>
    <property type="match status" value="1"/>
</dbReference>
<keyword evidence="6 9" id="KW-0408">Iron</keyword>
<sequence>MKPKAVYIHVPFCEQICHYCDFNKFFLEKQPVDEYLQLCVEEMKHTVKNTPPDEIASVYVGGGTPTSLTTSQLQLLLEGIKAYFPLRTSCEWTVEVNPGSAGREKLEMMRSQGVNRLSIGAQTFDPGLLHAIGRDHQAEDVEKTVRMARGAGFENISIDLMFGLPGQTMEQFKDTLQRVMALSVEHVSAYSLKIEPKTVFYHLWKKGSLLLPEEDTEVEMYEELCSHLKKTGFIQYEISNFAKMGRQSRHNLTYWNNEEYYGIGAGAHSYLSGIRRMNHGPLPKYMESIRKCGLPYREEHRVTVQEKMEEEMFMGLRRLSGVSYATFSQKFGITINEVFPGVVEQLMKKNLLEDTGAAVRLTKNGLLLGNDVFEQFLLS</sequence>
<keyword evidence="9" id="KW-0963">Cytoplasm</keyword>
<dbReference type="InterPro" id="IPR034505">
    <property type="entry name" value="Coproporphyrinogen-III_oxidase"/>
</dbReference>
<dbReference type="GO" id="GO:0004109">
    <property type="term" value="F:coproporphyrinogen oxidase activity"/>
    <property type="evidence" value="ECO:0007669"/>
    <property type="project" value="InterPro"/>
</dbReference>
<dbReference type="SFLD" id="SFLDF00562">
    <property type="entry name" value="HemN-like__clustered_with_heat"/>
    <property type="match status" value="1"/>
</dbReference>
<dbReference type="SUPFAM" id="SSF102114">
    <property type="entry name" value="Radical SAM enzymes"/>
    <property type="match status" value="1"/>
</dbReference>
<evidence type="ECO:0000313" key="11">
    <source>
        <dbReference type="EMBL" id="SDY51230.1"/>
    </source>
</evidence>
<evidence type="ECO:0000256" key="1">
    <source>
        <dbReference type="ARBA" id="ARBA00006100"/>
    </source>
</evidence>
<evidence type="ECO:0000256" key="2">
    <source>
        <dbReference type="ARBA" id="ARBA00017228"/>
    </source>
</evidence>
<reference evidence="12" key="1">
    <citation type="submission" date="2016-10" db="EMBL/GenBank/DDBJ databases">
        <authorList>
            <person name="Varghese N."/>
            <person name="Submissions S."/>
        </authorList>
    </citation>
    <scope>NUCLEOTIDE SEQUENCE [LARGE SCALE GENOMIC DNA]</scope>
    <source>
        <strain evidence="12">SP</strain>
    </source>
</reference>
<dbReference type="Gene3D" id="3.20.20.70">
    <property type="entry name" value="Aldolase class I"/>
    <property type="match status" value="1"/>
</dbReference>
<dbReference type="Pfam" id="PF04055">
    <property type="entry name" value="Radical_SAM"/>
    <property type="match status" value="1"/>
</dbReference>
<dbReference type="GO" id="GO:0046872">
    <property type="term" value="F:metal ion binding"/>
    <property type="evidence" value="ECO:0007669"/>
    <property type="project" value="UniProtKB-UniRule"/>
</dbReference>
<dbReference type="OrthoDB" id="9808022at2"/>
<comment type="similarity">
    <text evidence="1">Belongs to the anaerobic coproporphyrinogen-III oxidase family. HemW subfamily.</text>
</comment>
<dbReference type="InterPro" id="IPR010723">
    <property type="entry name" value="HemN_C"/>
</dbReference>
<dbReference type="InterPro" id="IPR004559">
    <property type="entry name" value="HemW-like"/>
</dbReference>
<evidence type="ECO:0000313" key="12">
    <source>
        <dbReference type="Proteomes" id="UP000198935"/>
    </source>
</evidence>
<dbReference type="GO" id="GO:0006779">
    <property type="term" value="P:porphyrin-containing compound biosynthetic process"/>
    <property type="evidence" value="ECO:0007669"/>
    <property type="project" value="InterPro"/>
</dbReference>
<gene>
    <name evidence="11" type="ORF">SAMN05421736_102145</name>
</gene>
<keyword evidence="5 9" id="KW-0479">Metal-binding</keyword>
<dbReference type="EMBL" id="FNPI01000002">
    <property type="protein sequence ID" value="SDY51230.1"/>
    <property type="molecule type" value="Genomic_DNA"/>
</dbReference>
<dbReference type="SFLD" id="SFLDG01082">
    <property type="entry name" value="B12-binding_domain_containing"/>
    <property type="match status" value="1"/>
</dbReference>
<dbReference type="Pfam" id="PF06969">
    <property type="entry name" value="HemN_C"/>
    <property type="match status" value="1"/>
</dbReference>
<dbReference type="InterPro" id="IPR007197">
    <property type="entry name" value="rSAM"/>
</dbReference>
<dbReference type="PROSITE" id="PS51918">
    <property type="entry name" value="RADICAL_SAM"/>
    <property type="match status" value="1"/>
</dbReference>
<comment type="function">
    <text evidence="9">Probably acts as a heme chaperone, transferring heme to an unknown acceptor. Binds one molecule of heme per monomer, possibly covalently. Binds 1 [4Fe-4S] cluster. The cluster is coordinated with 3 cysteines and an exchangeable S-adenosyl-L-methionine.</text>
</comment>
<dbReference type="NCBIfam" id="TIGR00539">
    <property type="entry name" value="hemN_rel"/>
    <property type="match status" value="1"/>
</dbReference>
<evidence type="ECO:0000259" key="10">
    <source>
        <dbReference type="PROSITE" id="PS51918"/>
    </source>
</evidence>
<dbReference type="SFLD" id="SFLDS00029">
    <property type="entry name" value="Radical_SAM"/>
    <property type="match status" value="1"/>
</dbReference>
<dbReference type="PANTHER" id="PTHR13932:SF5">
    <property type="entry name" value="RADICAL S-ADENOSYL METHIONINE DOMAIN-CONTAINING PROTEIN 1, MITOCHONDRIAL"/>
    <property type="match status" value="1"/>
</dbReference>
<evidence type="ECO:0000256" key="3">
    <source>
        <dbReference type="ARBA" id="ARBA00022617"/>
    </source>
</evidence>
<protein>
    <recommendedName>
        <fullName evidence="2 9">Heme chaperone HemW</fullName>
    </recommendedName>
</protein>
<evidence type="ECO:0000256" key="8">
    <source>
        <dbReference type="ARBA" id="ARBA00023186"/>
    </source>
</evidence>
<dbReference type="PANTHER" id="PTHR13932">
    <property type="entry name" value="COPROPORPHYRINIGEN III OXIDASE"/>
    <property type="match status" value="1"/>
</dbReference>
<feature type="domain" description="Radical SAM core" evidence="10">
    <location>
        <begin position="1"/>
        <end position="234"/>
    </location>
</feature>
<proteinExistence type="inferred from homology"/>
<dbReference type="Proteomes" id="UP000198935">
    <property type="component" value="Unassembled WGS sequence"/>
</dbReference>
<dbReference type="InterPro" id="IPR058240">
    <property type="entry name" value="rSAM_sf"/>
</dbReference>
<evidence type="ECO:0000256" key="6">
    <source>
        <dbReference type="ARBA" id="ARBA00023004"/>
    </source>
</evidence>
<name>A0A1H3KGT1_9BACI</name>
<evidence type="ECO:0000256" key="4">
    <source>
        <dbReference type="ARBA" id="ARBA00022691"/>
    </source>
</evidence>
<dbReference type="STRING" id="1503961.SAMN05421736_102145"/>
<evidence type="ECO:0000256" key="5">
    <source>
        <dbReference type="ARBA" id="ARBA00022723"/>
    </source>
</evidence>
<comment type="subcellular location">
    <subcellularLocation>
        <location evidence="9">Cytoplasm</location>
    </subcellularLocation>
</comment>
<dbReference type="GO" id="GO:0005737">
    <property type="term" value="C:cytoplasm"/>
    <property type="evidence" value="ECO:0007669"/>
    <property type="project" value="UniProtKB-SubCell"/>
</dbReference>
<keyword evidence="8 9" id="KW-0143">Chaperone</keyword>
<evidence type="ECO:0000256" key="7">
    <source>
        <dbReference type="ARBA" id="ARBA00023014"/>
    </source>
</evidence>
<dbReference type="GO" id="GO:0051539">
    <property type="term" value="F:4 iron, 4 sulfur cluster binding"/>
    <property type="evidence" value="ECO:0007669"/>
    <property type="project" value="UniProtKB-UniRule"/>
</dbReference>
<keyword evidence="12" id="KW-1185">Reference proteome</keyword>
<dbReference type="SMART" id="SM00729">
    <property type="entry name" value="Elp3"/>
    <property type="match status" value="1"/>
</dbReference>
<dbReference type="SFLD" id="SFLDF00288">
    <property type="entry name" value="HemN-like__clustered_with_nucl"/>
    <property type="match status" value="1"/>
</dbReference>
<organism evidence="11 12">
    <name type="scientific">Evansella caseinilytica</name>
    <dbReference type="NCBI Taxonomy" id="1503961"/>
    <lineage>
        <taxon>Bacteria</taxon>
        <taxon>Bacillati</taxon>
        <taxon>Bacillota</taxon>
        <taxon>Bacilli</taxon>
        <taxon>Bacillales</taxon>
        <taxon>Bacillaceae</taxon>
        <taxon>Evansella</taxon>
    </lineage>
</organism>